<dbReference type="PIRSF" id="PIRSF018978">
    <property type="entry name" value="tRNA_m1G_mtfrase_arc_prd"/>
    <property type="match status" value="1"/>
</dbReference>
<proteinExistence type="predicted"/>
<dbReference type="eggNOG" id="arCOG00967">
    <property type="taxonomic scope" value="Archaea"/>
</dbReference>
<protein>
    <submittedName>
        <fullName evidence="5">tRNA m(1)G methyltransferase</fullName>
    </submittedName>
</protein>
<feature type="domain" description="SAM-dependent MTase TRM10-type" evidence="4">
    <location>
        <begin position="70"/>
        <end position="249"/>
    </location>
</feature>
<evidence type="ECO:0000256" key="1">
    <source>
        <dbReference type="ARBA" id="ARBA00022603"/>
    </source>
</evidence>
<sequence>MEFLRSRGIECISTNSRKVLGEDPIAYIARNFVSGKFRIFEGQGRFSFDLDGNRVDACRYVAWKSREGISREEIEDRLGDFPYLVVDCSLAGMHSEKELRSLKKQVNWTLRVVREFMWDERYVVAGMDTGTSAQHYPSVEDFLDQIRPERVILLDPGADEEFGGEKADCYIIGGIVDKTGNKRGTTALIYERLMEKGYSVERRKILLRGDVIGVPDRINHIAEIVLRAVIDGTSVEEAILSVQSRKIARWRLRKEIVRNSEKIKRTGRSFRAIRKSFFEDVKLWLNVELEDFYRCASDMGIIVVDEDFNPAKIFNVCG</sequence>
<evidence type="ECO:0000313" key="6">
    <source>
        <dbReference type="Proteomes" id="UP000030624"/>
    </source>
</evidence>
<evidence type="ECO:0000256" key="3">
    <source>
        <dbReference type="ARBA" id="ARBA00022691"/>
    </source>
</evidence>
<keyword evidence="1 5" id="KW-0489">Methyltransferase</keyword>
<dbReference type="InterPro" id="IPR028564">
    <property type="entry name" value="MT_TRM10-typ"/>
</dbReference>
<dbReference type="HOGENOM" id="CLU_061952_0_0_2"/>
<dbReference type="EMBL" id="CP009552">
    <property type="protein sequence ID" value="AIY90102.1"/>
    <property type="molecule type" value="Genomic_DNA"/>
</dbReference>
<name>A0A0A7GGN0_GEOAI</name>
<accession>A0A0A7GGN0</accession>
<dbReference type="AlphaFoldDB" id="A0A0A7GGN0"/>
<keyword evidence="3" id="KW-0949">S-adenosyl-L-methionine</keyword>
<evidence type="ECO:0000256" key="2">
    <source>
        <dbReference type="ARBA" id="ARBA00022679"/>
    </source>
</evidence>
<dbReference type="KEGG" id="gac:GACE_1058"/>
<dbReference type="Gene3D" id="3.40.1280.30">
    <property type="match status" value="1"/>
</dbReference>
<evidence type="ECO:0000313" key="5">
    <source>
        <dbReference type="EMBL" id="AIY90102.1"/>
    </source>
</evidence>
<dbReference type="GO" id="GO:0030488">
    <property type="term" value="P:tRNA methylation"/>
    <property type="evidence" value="ECO:0007669"/>
    <property type="project" value="InterPro"/>
</dbReference>
<gene>
    <name evidence="5" type="ORF">GACE_1058</name>
</gene>
<reference evidence="5 6" key="1">
    <citation type="journal article" date="2015" name="Appl. Environ. Microbiol.">
        <title>The Geoglobus acetivorans genome: Fe(III) reduction, acetate utilization, autotrophic growth, and degradation of aromatic compounds in a hyperthermophilic archaeon.</title>
        <authorList>
            <person name="Mardanov A.V."/>
            <person name="Slododkina G.B."/>
            <person name="Slobodkin A.I."/>
            <person name="Beletsky A.V."/>
            <person name="Gavrilov S.N."/>
            <person name="Kublanov I.V."/>
            <person name="Bonch-Osmolovskaya E.A."/>
            <person name="Skryabin K.G."/>
            <person name="Ravin N.V."/>
        </authorList>
    </citation>
    <scope>NUCLEOTIDE SEQUENCE [LARGE SCALE GENOMIC DNA]</scope>
    <source>
        <strain evidence="5 6">SBH6</strain>
    </source>
</reference>
<dbReference type="STRING" id="565033.GACE_1058"/>
<dbReference type="PROSITE" id="PS51675">
    <property type="entry name" value="SAM_MT_TRM10"/>
    <property type="match status" value="1"/>
</dbReference>
<dbReference type="InterPro" id="IPR038459">
    <property type="entry name" value="MT_TRM10-typ_sf"/>
</dbReference>
<evidence type="ECO:0000259" key="4">
    <source>
        <dbReference type="PROSITE" id="PS51675"/>
    </source>
</evidence>
<organism evidence="5 6">
    <name type="scientific">Geoglobus acetivorans</name>
    <dbReference type="NCBI Taxonomy" id="565033"/>
    <lineage>
        <taxon>Archaea</taxon>
        <taxon>Methanobacteriati</taxon>
        <taxon>Methanobacteriota</taxon>
        <taxon>Archaeoglobi</taxon>
        <taxon>Archaeoglobales</taxon>
        <taxon>Archaeoglobaceae</taxon>
        <taxon>Geoglobus</taxon>
    </lineage>
</organism>
<dbReference type="Proteomes" id="UP000030624">
    <property type="component" value="Chromosome"/>
</dbReference>
<dbReference type="GO" id="GO:0008175">
    <property type="term" value="F:tRNA methyltransferase activity"/>
    <property type="evidence" value="ECO:0007669"/>
    <property type="project" value="InterPro"/>
</dbReference>
<keyword evidence="2 5" id="KW-0808">Transferase</keyword>
<dbReference type="InterPro" id="IPR016742">
    <property type="entry name" value="tRNA_m1G_mtfrase_arc"/>
</dbReference>